<dbReference type="SUPFAM" id="SSF81324">
    <property type="entry name" value="Voltage-gated potassium channels"/>
    <property type="match status" value="1"/>
</dbReference>
<evidence type="ECO:0000256" key="7">
    <source>
        <dbReference type="ARBA" id="ARBA00023170"/>
    </source>
</evidence>
<evidence type="ECO:0000313" key="14">
    <source>
        <dbReference type="Proteomes" id="UP000658514"/>
    </source>
</evidence>
<dbReference type="Gene3D" id="1.10.287.70">
    <property type="match status" value="1"/>
</dbReference>
<evidence type="ECO:0000256" key="1">
    <source>
        <dbReference type="ARBA" id="ARBA00004141"/>
    </source>
</evidence>
<evidence type="ECO:0000256" key="6">
    <source>
        <dbReference type="ARBA" id="ARBA00023136"/>
    </source>
</evidence>
<evidence type="ECO:0000313" key="13">
    <source>
        <dbReference type="EMBL" id="MBD2200398.1"/>
    </source>
</evidence>
<gene>
    <name evidence="13" type="ORF">H6G24_33880</name>
</gene>
<sequence>MINAIARRFRQFMVGWKSQITYFYRGYSKNNSRSSPQGRIWLRLIGGVMALLLALSFIHPGIAEEAQPAATNNNNSFLVATRVIPPFVISENNQLSGFSIDLWRSIANKIGIKSEFVEYSTVADLLSAVKDSKANAGIAAISITAERQENFDFSLPMFAGGLQIMVRPPEANGGAFANILQLIFSPTLFQVVGVALLLIVVAAHIIWLSERNHKEGMIDKSYFPGIFKACWWAAATLATQADEMPKGVIGRVIAIIWMFIGVLFVAYFTAAATTSLTVQQLQGDIKSVDDLPGKLVATTAGSTAAKYLREQKIPVLEVPKIEQAYEALQNKKADAVVFDAPVLLFYAANQGHGKVEIVGSVFREENYGIVLPNNSSYRKQINSALLSLREDGTYQSLYDKWFEVKKS</sequence>
<evidence type="ECO:0000256" key="8">
    <source>
        <dbReference type="ARBA" id="ARBA00023180"/>
    </source>
</evidence>
<evidence type="ECO:0000259" key="12">
    <source>
        <dbReference type="SMART" id="SM00079"/>
    </source>
</evidence>
<feature type="transmembrane region" description="Helical" evidence="10">
    <location>
        <begin position="248"/>
        <end position="270"/>
    </location>
</feature>
<dbReference type="SUPFAM" id="SSF53850">
    <property type="entry name" value="Periplasmic binding protein-like II"/>
    <property type="match status" value="1"/>
</dbReference>
<dbReference type="SMART" id="SM00079">
    <property type="entry name" value="PBPe"/>
    <property type="match status" value="1"/>
</dbReference>
<name>A0ABR8AK86_9CYAN</name>
<keyword evidence="9" id="KW-0407">Ion channel</keyword>
<dbReference type="InterPro" id="IPR001320">
    <property type="entry name" value="Iontro_rcpt_C"/>
</dbReference>
<keyword evidence="7" id="KW-0675">Receptor</keyword>
<accession>A0ABR8AK86</accession>
<dbReference type="Proteomes" id="UP000658514">
    <property type="component" value="Unassembled WGS sequence"/>
</dbReference>
<evidence type="ECO:0000256" key="9">
    <source>
        <dbReference type="ARBA" id="ARBA00023303"/>
    </source>
</evidence>
<keyword evidence="8" id="KW-0325">Glycoprotein</keyword>
<keyword evidence="6 10" id="KW-0472">Membrane</keyword>
<dbReference type="InterPro" id="IPR001638">
    <property type="entry name" value="Solute-binding_3/MltF_N"/>
</dbReference>
<feature type="domain" description="Solute-binding protein family 3/N-terminal" evidence="11">
    <location>
        <begin position="76"/>
        <end position="405"/>
    </location>
</feature>
<comment type="caution">
    <text evidence="13">The sequence shown here is derived from an EMBL/GenBank/DDBJ whole genome shotgun (WGS) entry which is preliminary data.</text>
</comment>
<keyword evidence="3 10" id="KW-0812">Transmembrane</keyword>
<proteinExistence type="predicted"/>
<feature type="transmembrane region" description="Helical" evidence="10">
    <location>
        <begin position="188"/>
        <end position="208"/>
    </location>
</feature>
<protein>
    <submittedName>
        <fullName evidence="13">Transporter substrate-binding domain-containing protein</fullName>
    </submittedName>
</protein>
<evidence type="ECO:0000256" key="10">
    <source>
        <dbReference type="SAM" id="Phobius"/>
    </source>
</evidence>
<dbReference type="InterPro" id="IPR015683">
    <property type="entry name" value="Ionotropic_Glu_rcpt"/>
</dbReference>
<dbReference type="Pfam" id="PF00060">
    <property type="entry name" value="Lig_chan"/>
    <property type="match status" value="1"/>
</dbReference>
<dbReference type="Gene3D" id="3.40.190.10">
    <property type="entry name" value="Periplasmic binding protein-like II"/>
    <property type="match status" value="3"/>
</dbReference>
<reference evidence="13 14" key="1">
    <citation type="journal article" date="2020" name="ISME J.">
        <title>Comparative genomics reveals insights into cyanobacterial evolution and habitat adaptation.</title>
        <authorList>
            <person name="Chen M.Y."/>
            <person name="Teng W.K."/>
            <person name="Zhao L."/>
            <person name="Hu C.X."/>
            <person name="Zhou Y.K."/>
            <person name="Han B.P."/>
            <person name="Song L.R."/>
            <person name="Shu W.S."/>
        </authorList>
    </citation>
    <scope>NUCLEOTIDE SEQUENCE [LARGE SCALE GENOMIC DNA]</scope>
    <source>
        <strain evidence="13 14">FACHB-288</strain>
    </source>
</reference>
<feature type="domain" description="Ionotropic glutamate receptor C-terminal" evidence="12">
    <location>
        <begin position="76"/>
        <end position="404"/>
    </location>
</feature>
<keyword evidence="4 10" id="KW-1133">Transmembrane helix</keyword>
<evidence type="ECO:0000259" key="11">
    <source>
        <dbReference type="SMART" id="SM00062"/>
    </source>
</evidence>
<evidence type="ECO:0000256" key="5">
    <source>
        <dbReference type="ARBA" id="ARBA00023065"/>
    </source>
</evidence>
<dbReference type="EMBL" id="JACJQH010000088">
    <property type="protein sequence ID" value="MBD2200398.1"/>
    <property type="molecule type" value="Genomic_DNA"/>
</dbReference>
<dbReference type="CDD" id="cd00997">
    <property type="entry name" value="PBP2_GluR0"/>
    <property type="match status" value="1"/>
</dbReference>
<feature type="transmembrane region" description="Helical" evidence="10">
    <location>
        <begin position="40"/>
        <end position="58"/>
    </location>
</feature>
<evidence type="ECO:0000256" key="3">
    <source>
        <dbReference type="ARBA" id="ARBA00022692"/>
    </source>
</evidence>
<comment type="subcellular location">
    <subcellularLocation>
        <location evidence="1">Membrane</location>
        <topology evidence="1">Multi-pass membrane protein</topology>
    </subcellularLocation>
</comment>
<evidence type="ECO:0000256" key="2">
    <source>
        <dbReference type="ARBA" id="ARBA00022448"/>
    </source>
</evidence>
<evidence type="ECO:0000256" key="4">
    <source>
        <dbReference type="ARBA" id="ARBA00022989"/>
    </source>
</evidence>
<dbReference type="SMART" id="SM00062">
    <property type="entry name" value="PBPb"/>
    <property type="match status" value="1"/>
</dbReference>
<keyword evidence="2" id="KW-0813">Transport</keyword>
<keyword evidence="14" id="KW-1185">Reference proteome</keyword>
<dbReference type="Pfam" id="PF00497">
    <property type="entry name" value="SBP_bac_3"/>
    <property type="match status" value="1"/>
</dbReference>
<keyword evidence="5" id="KW-0406">Ion transport</keyword>
<dbReference type="PANTHER" id="PTHR18966">
    <property type="entry name" value="IONOTROPIC GLUTAMATE RECEPTOR"/>
    <property type="match status" value="1"/>
</dbReference>
<organism evidence="13 14">
    <name type="scientific">Calothrix parietina FACHB-288</name>
    <dbReference type="NCBI Taxonomy" id="2692896"/>
    <lineage>
        <taxon>Bacteria</taxon>
        <taxon>Bacillati</taxon>
        <taxon>Cyanobacteriota</taxon>
        <taxon>Cyanophyceae</taxon>
        <taxon>Nostocales</taxon>
        <taxon>Calotrichaceae</taxon>
        <taxon>Calothrix</taxon>
    </lineage>
</organism>